<accession>A0A2S0NEN7</accession>
<name>A0A2S0NEN7_9HYPH</name>
<proteinExistence type="predicted"/>
<dbReference type="AlphaFoldDB" id="A0A2S0NEN7"/>
<dbReference type="EMBL" id="CP027668">
    <property type="protein sequence ID" value="AVO46634.1"/>
    <property type="molecule type" value="Genomic_DNA"/>
</dbReference>
<evidence type="ECO:0000313" key="1">
    <source>
        <dbReference type="EMBL" id="AVO46634.1"/>
    </source>
</evidence>
<protein>
    <submittedName>
        <fullName evidence="1">Uncharacterized protein</fullName>
    </submittedName>
</protein>
<organism evidence="1 2">
    <name type="scientific">Phreatobacter cathodiphilus</name>
    <dbReference type="NCBI Taxonomy" id="1868589"/>
    <lineage>
        <taxon>Bacteria</taxon>
        <taxon>Pseudomonadati</taxon>
        <taxon>Pseudomonadota</taxon>
        <taxon>Alphaproteobacteria</taxon>
        <taxon>Hyphomicrobiales</taxon>
        <taxon>Phreatobacteraceae</taxon>
        <taxon>Phreatobacter</taxon>
    </lineage>
</organism>
<reference evidence="1 2" key="1">
    <citation type="submission" date="2018-03" db="EMBL/GenBank/DDBJ databases">
        <title>Genome sequencing of Phreatobacter sp.</title>
        <authorList>
            <person name="Kim S.-J."/>
            <person name="Heo J."/>
            <person name="Kwon S.-W."/>
        </authorList>
    </citation>
    <scope>NUCLEOTIDE SEQUENCE [LARGE SCALE GENOMIC DNA]</scope>
    <source>
        <strain evidence="1 2">S-12</strain>
    </source>
</reference>
<dbReference type="KEGG" id="phr:C6569_17070"/>
<evidence type="ECO:0000313" key="2">
    <source>
        <dbReference type="Proteomes" id="UP000237889"/>
    </source>
</evidence>
<sequence>MDGLVFFERGALRNSPHVHLVLDAPKLAEPTDFPLTAAAIWSSQYPAPTQIIRPYRAVTSGGKMQVDRIRDSPDDTARVLHYVLKETERPHPDAEPFVHIEDI</sequence>
<dbReference type="Proteomes" id="UP000237889">
    <property type="component" value="Chromosome"/>
</dbReference>
<keyword evidence="2" id="KW-1185">Reference proteome</keyword>
<gene>
    <name evidence="1" type="ORF">C6569_17070</name>
</gene>